<keyword evidence="4" id="KW-1185">Reference proteome</keyword>
<evidence type="ECO:0000256" key="1">
    <source>
        <dbReference type="SAM" id="Phobius"/>
    </source>
</evidence>
<feature type="transmembrane region" description="Helical" evidence="1">
    <location>
        <begin position="45"/>
        <end position="63"/>
    </location>
</feature>
<keyword evidence="1" id="KW-1133">Transmembrane helix</keyword>
<evidence type="ECO:0000313" key="4">
    <source>
        <dbReference type="Proteomes" id="UP000641741"/>
    </source>
</evidence>
<dbReference type="Pfam" id="PF13529">
    <property type="entry name" value="Peptidase_C39_2"/>
    <property type="match status" value="1"/>
</dbReference>
<gene>
    <name evidence="3" type="ORF">H8S02_01340</name>
</gene>
<dbReference type="EMBL" id="JACOPK010000001">
    <property type="protein sequence ID" value="MBC5694599.1"/>
    <property type="molecule type" value="Genomic_DNA"/>
</dbReference>
<accession>A0ABR7GJV0</accession>
<proteinExistence type="predicted"/>
<organism evidence="3 4">
    <name type="scientific">Agathobaculum hominis</name>
    <dbReference type="NCBI Taxonomy" id="2763014"/>
    <lineage>
        <taxon>Bacteria</taxon>
        <taxon>Bacillati</taxon>
        <taxon>Bacillota</taxon>
        <taxon>Clostridia</taxon>
        <taxon>Eubacteriales</taxon>
        <taxon>Butyricicoccaceae</taxon>
        <taxon>Agathobaculum</taxon>
    </lineage>
</organism>
<dbReference type="Gene3D" id="3.90.70.10">
    <property type="entry name" value="Cysteine proteinases"/>
    <property type="match status" value="1"/>
</dbReference>
<keyword evidence="1" id="KW-0472">Membrane</keyword>
<evidence type="ECO:0000313" key="3">
    <source>
        <dbReference type="EMBL" id="MBC5694599.1"/>
    </source>
</evidence>
<dbReference type="RefSeq" id="WP_186968886.1">
    <property type="nucleotide sequence ID" value="NZ_JACOPK010000001.1"/>
</dbReference>
<dbReference type="InterPro" id="IPR039564">
    <property type="entry name" value="Peptidase_C39-like"/>
</dbReference>
<feature type="domain" description="Peptidase C39-like" evidence="2">
    <location>
        <begin position="241"/>
        <end position="373"/>
    </location>
</feature>
<dbReference type="Proteomes" id="UP000641741">
    <property type="component" value="Unassembled WGS sequence"/>
</dbReference>
<protein>
    <submittedName>
        <fullName evidence="3">C39 family peptidase</fullName>
    </submittedName>
</protein>
<comment type="caution">
    <text evidence="3">The sequence shown here is derived from an EMBL/GenBank/DDBJ whole genome shotgun (WGS) entry which is preliminary data.</text>
</comment>
<sequence length="407" mass="44289">MQDENASRKRAVAAARIAHAAWSGGPHGAAAATAIEAGKHLVRPMLAAVTVIFGLPLLFLAAIPCNLFDAPSVKSADIQEMTAQAQTLNASWKRQRSLEQQAVELFVSLLPKDLGFISVETRLGNTNDYWQIAITSVLHEQDVALLDEDKIVQTMKDKMQYKLEPKYTDGKLVGYILMIYDMTPDELMDKLAFDEQQRDWATLIADTIADSDYAAPVDSSDNTADEDLSDIVFTGRGNSKNVVYFSQYDSRWGSQMYGRTNTIAGAGCGPSSLAICISTLTNKTVTPPAVCEWSVKTGHRCEGSGSYHSLIPDGAAHWGVPCHGIGQSRKQLIQALQDGKLVVAIMSQGHFTRGGHFIVLRGITSQGKILVADCASYERSQKEWDINIFLNECNKGSAAGGPFWVLG</sequence>
<evidence type="ECO:0000259" key="2">
    <source>
        <dbReference type="Pfam" id="PF13529"/>
    </source>
</evidence>
<keyword evidence="1" id="KW-0812">Transmembrane</keyword>
<reference evidence="3 4" key="1">
    <citation type="submission" date="2020-08" db="EMBL/GenBank/DDBJ databases">
        <title>Genome public.</title>
        <authorList>
            <person name="Liu C."/>
            <person name="Sun Q."/>
        </authorList>
    </citation>
    <scope>NUCLEOTIDE SEQUENCE [LARGE SCALE GENOMIC DNA]</scope>
    <source>
        <strain evidence="3 4">M2</strain>
    </source>
</reference>
<name>A0ABR7GJV0_9FIRM</name>